<dbReference type="EMBL" id="JWIN03000003">
    <property type="protein sequence ID" value="KAB1281054.1"/>
    <property type="molecule type" value="Genomic_DNA"/>
</dbReference>
<evidence type="ECO:0000313" key="3">
    <source>
        <dbReference type="EMBL" id="KAB1281054.1"/>
    </source>
</evidence>
<accession>A0A5N4ECN3</accession>
<feature type="transmembrane region" description="Helical" evidence="2">
    <location>
        <begin position="21"/>
        <end position="43"/>
    </location>
</feature>
<dbReference type="Proteomes" id="UP000299084">
    <property type="component" value="Unassembled WGS sequence"/>
</dbReference>
<gene>
    <name evidence="3" type="ORF">Cadr_000004213</name>
</gene>
<keyword evidence="2" id="KW-0812">Transmembrane</keyword>
<keyword evidence="2" id="KW-1133">Transmembrane helix</keyword>
<name>A0A5N4ECN3_CAMDR</name>
<dbReference type="AlphaFoldDB" id="A0A5N4ECN3"/>
<feature type="compositionally biased region" description="Basic and acidic residues" evidence="1">
    <location>
        <begin position="229"/>
        <end position="241"/>
    </location>
</feature>
<feature type="region of interest" description="Disordered" evidence="1">
    <location>
        <begin position="52"/>
        <end position="170"/>
    </location>
</feature>
<protein>
    <submittedName>
        <fullName evidence="3">Uncharacterized protein</fullName>
    </submittedName>
</protein>
<evidence type="ECO:0000256" key="1">
    <source>
        <dbReference type="SAM" id="MobiDB-lite"/>
    </source>
</evidence>
<keyword evidence="2" id="KW-0472">Membrane</keyword>
<proteinExistence type="predicted"/>
<feature type="region of interest" description="Disordered" evidence="1">
    <location>
        <begin position="221"/>
        <end position="241"/>
    </location>
</feature>
<evidence type="ECO:0000256" key="2">
    <source>
        <dbReference type="SAM" id="Phobius"/>
    </source>
</evidence>
<evidence type="ECO:0000313" key="4">
    <source>
        <dbReference type="Proteomes" id="UP000299084"/>
    </source>
</evidence>
<comment type="caution">
    <text evidence="3">The sequence shown here is derived from an EMBL/GenBank/DDBJ whole genome shotgun (WGS) entry which is preliminary data.</text>
</comment>
<reference evidence="3 4" key="1">
    <citation type="journal article" date="2019" name="Mol. Ecol. Resour.">
        <title>Improving Illumina assemblies with Hi-C and long reads: an example with the North African dromedary.</title>
        <authorList>
            <person name="Elbers J.P."/>
            <person name="Rogers M.F."/>
            <person name="Perelman P.L."/>
            <person name="Proskuryakova A.A."/>
            <person name="Serdyukova N.A."/>
            <person name="Johnson W.E."/>
            <person name="Horin P."/>
            <person name="Corander J."/>
            <person name="Murphy D."/>
            <person name="Burger P.A."/>
        </authorList>
    </citation>
    <scope>NUCLEOTIDE SEQUENCE [LARGE SCALE GENOMIC DNA]</scope>
    <source>
        <strain evidence="3">Drom800</strain>
        <tissue evidence="3">Blood</tissue>
    </source>
</reference>
<keyword evidence="4" id="KW-1185">Reference proteome</keyword>
<organism evidence="3 4">
    <name type="scientific">Camelus dromedarius</name>
    <name type="common">Dromedary</name>
    <name type="synonym">Arabian camel</name>
    <dbReference type="NCBI Taxonomy" id="9838"/>
    <lineage>
        <taxon>Eukaryota</taxon>
        <taxon>Metazoa</taxon>
        <taxon>Chordata</taxon>
        <taxon>Craniata</taxon>
        <taxon>Vertebrata</taxon>
        <taxon>Euteleostomi</taxon>
        <taxon>Mammalia</taxon>
        <taxon>Eutheria</taxon>
        <taxon>Laurasiatheria</taxon>
        <taxon>Artiodactyla</taxon>
        <taxon>Tylopoda</taxon>
        <taxon>Camelidae</taxon>
        <taxon>Camelus</taxon>
    </lineage>
</organism>
<sequence>MRGKGWGVNQRNSLESFRSRYVTLTLTLGGLWGPTPFSLPLFAHLTHRGSPPTAGLLQGRGCSPADFGDKGRGPQRFRTGPGGPQPTRASARRPPRQEAQDAGSEPESSRAPPLAPRGLTCRSPESRRHPALPASSKPDPGEGRPVGGSGKPRLPPSCFRPGGELGVGVRVPRPGRDVGEAGGGRCSGFAPVPSGGGHGDGGASCTGPALAKAEGRVSVTPGRAAGLGEEGRLREGETRGEEVRLQVKAPPGSGLQVKPCRPLSEGRSVVFILRVGGAYLRVRN</sequence>